<keyword evidence="1" id="KW-1133">Transmembrane helix</keyword>
<feature type="transmembrane region" description="Helical" evidence="1">
    <location>
        <begin position="117"/>
        <end position="137"/>
    </location>
</feature>
<evidence type="ECO:0000313" key="2">
    <source>
        <dbReference type="EMBL" id="KAG6517461.1"/>
    </source>
</evidence>
<dbReference type="Proteomes" id="UP000734854">
    <property type="component" value="Unassembled WGS sequence"/>
</dbReference>
<evidence type="ECO:0000256" key="1">
    <source>
        <dbReference type="SAM" id="Phobius"/>
    </source>
</evidence>
<organism evidence="2 3">
    <name type="scientific">Zingiber officinale</name>
    <name type="common">Ginger</name>
    <name type="synonym">Amomum zingiber</name>
    <dbReference type="NCBI Taxonomy" id="94328"/>
    <lineage>
        <taxon>Eukaryota</taxon>
        <taxon>Viridiplantae</taxon>
        <taxon>Streptophyta</taxon>
        <taxon>Embryophyta</taxon>
        <taxon>Tracheophyta</taxon>
        <taxon>Spermatophyta</taxon>
        <taxon>Magnoliopsida</taxon>
        <taxon>Liliopsida</taxon>
        <taxon>Zingiberales</taxon>
        <taxon>Zingiberaceae</taxon>
        <taxon>Zingiber</taxon>
    </lineage>
</organism>
<dbReference type="AlphaFoldDB" id="A0A8J5HJ47"/>
<keyword evidence="1" id="KW-0472">Membrane</keyword>
<accession>A0A8J5HJ47</accession>
<dbReference type="EMBL" id="JACMSC010000006">
    <property type="protein sequence ID" value="KAG6517461.1"/>
    <property type="molecule type" value="Genomic_DNA"/>
</dbReference>
<comment type="caution">
    <text evidence="2">The sequence shown here is derived from an EMBL/GenBank/DDBJ whole genome shotgun (WGS) entry which is preliminary data.</text>
</comment>
<gene>
    <name evidence="2" type="ORF">ZIOFF_020853</name>
</gene>
<keyword evidence="1" id="KW-0812">Transmembrane</keyword>
<reference evidence="2 3" key="1">
    <citation type="submission" date="2020-08" db="EMBL/GenBank/DDBJ databases">
        <title>Plant Genome Project.</title>
        <authorList>
            <person name="Zhang R.-G."/>
        </authorList>
    </citation>
    <scope>NUCLEOTIDE SEQUENCE [LARGE SCALE GENOMIC DNA]</scope>
    <source>
        <tissue evidence="2">Rhizome</tissue>
    </source>
</reference>
<name>A0A8J5HJ47_ZINOF</name>
<keyword evidence="3" id="KW-1185">Reference proteome</keyword>
<protein>
    <submittedName>
        <fullName evidence="2">Uncharacterized protein</fullName>
    </submittedName>
</protein>
<proteinExistence type="predicted"/>
<sequence>MRFSLGVKKKLQLHQEGISRLLVPERQRASSVAETVEADGRDGLVALPPSKVLRRVLLREASVACGVRREACSWGERSSSRFSLRSRRRLGSPSVIQSDLSLQVALRPSGSALRRSGLTWGVANTIMFFCFIGMFILSSLGKNVDYPLNGLPPNQSTFGKSAYQTLVSVGSGPLNQLFGCGNSLAFAVGSLAAFVSELVAIVGLAPQFITNGSTTILQRGQIKIDIHPTSTMKPVLMTFPVDLSIQVLLCCFYTVSSQSSQPPFLLQACRLQLSSGWRRGNDEIRYVVLNWMDGARGKVKLSKSWKASGALLVSKHNSQLELGIDRQYDDTMGLSVSGAVSVEKAAVRGEEKL</sequence>
<feature type="transmembrane region" description="Helical" evidence="1">
    <location>
        <begin position="184"/>
        <end position="209"/>
    </location>
</feature>
<evidence type="ECO:0000313" key="3">
    <source>
        <dbReference type="Proteomes" id="UP000734854"/>
    </source>
</evidence>